<reference evidence="3 4" key="1">
    <citation type="submission" date="2014-06" db="EMBL/GenBank/DDBJ databases">
        <authorList>
            <consortium name="DOE Joint Genome Institute"/>
            <person name="Kuo A."/>
            <person name="Kohler A."/>
            <person name="Nagy L.G."/>
            <person name="Floudas D."/>
            <person name="Copeland A."/>
            <person name="Barry K.W."/>
            <person name="Cichocki N."/>
            <person name="Veneault-Fourrey C."/>
            <person name="LaButti K."/>
            <person name="Lindquist E.A."/>
            <person name="Lipzen A."/>
            <person name="Lundell T."/>
            <person name="Morin E."/>
            <person name="Murat C."/>
            <person name="Sun H."/>
            <person name="Tunlid A."/>
            <person name="Henrissat B."/>
            <person name="Grigoriev I.V."/>
            <person name="Hibbett D.S."/>
            <person name="Martin F."/>
            <person name="Nordberg H.P."/>
            <person name="Cantor M.N."/>
            <person name="Hua S.X."/>
        </authorList>
    </citation>
    <scope>NUCLEOTIDE SEQUENCE [LARGE SCALE GENOMIC DNA]</scope>
    <source>
        <strain evidence="3 4">ATCC 200175</strain>
    </source>
</reference>
<accession>A0A0C9SMR8</accession>
<name>A0A0C9SMR8_PAXIN</name>
<evidence type="ECO:0000313" key="3">
    <source>
        <dbReference type="EMBL" id="KIJ06649.1"/>
    </source>
</evidence>
<organism evidence="3 4">
    <name type="scientific">Paxillus involutus ATCC 200175</name>
    <dbReference type="NCBI Taxonomy" id="664439"/>
    <lineage>
        <taxon>Eukaryota</taxon>
        <taxon>Fungi</taxon>
        <taxon>Dikarya</taxon>
        <taxon>Basidiomycota</taxon>
        <taxon>Agaricomycotina</taxon>
        <taxon>Agaricomycetes</taxon>
        <taxon>Agaricomycetidae</taxon>
        <taxon>Boletales</taxon>
        <taxon>Paxilineae</taxon>
        <taxon>Paxillaceae</taxon>
        <taxon>Paxillus</taxon>
    </lineage>
</organism>
<dbReference type="HOGENOM" id="CLU_787783_0_0_1"/>
<dbReference type="Proteomes" id="UP000053647">
    <property type="component" value="Unassembled WGS sequence"/>
</dbReference>
<reference evidence="4" key="2">
    <citation type="submission" date="2015-01" db="EMBL/GenBank/DDBJ databases">
        <title>Evolutionary Origins and Diversification of the Mycorrhizal Mutualists.</title>
        <authorList>
            <consortium name="DOE Joint Genome Institute"/>
            <consortium name="Mycorrhizal Genomics Consortium"/>
            <person name="Kohler A."/>
            <person name="Kuo A."/>
            <person name="Nagy L.G."/>
            <person name="Floudas D."/>
            <person name="Copeland A."/>
            <person name="Barry K.W."/>
            <person name="Cichocki N."/>
            <person name="Veneault-Fourrey C."/>
            <person name="LaButti K."/>
            <person name="Lindquist E.A."/>
            <person name="Lipzen A."/>
            <person name="Lundell T."/>
            <person name="Morin E."/>
            <person name="Murat C."/>
            <person name="Riley R."/>
            <person name="Ohm R."/>
            <person name="Sun H."/>
            <person name="Tunlid A."/>
            <person name="Henrissat B."/>
            <person name="Grigoriev I.V."/>
            <person name="Hibbett D.S."/>
            <person name="Martin F."/>
        </authorList>
    </citation>
    <scope>NUCLEOTIDE SEQUENCE [LARGE SCALE GENOMIC DNA]</scope>
    <source>
        <strain evidence="4">ATCC 200175</strain>
    </source>
</reference>
<feature type="region of interest" description="Disordered" evidence="1">
    <location>
        <begin position="197"/>
        <end position="218"/>
    </location>
</feature>
<dbReference type="OrthoDB" id="3153758at2759"/>
<evidence type="ECO:0000256" key="1">
    <source>
        <dbReference type="SAM" id="MobiDB-lite"/>
    </source>
</evidence>
<keyword evidence="2" id="KW-0472">Membrane</keyword>
<evidence type="ECO:0000256" key="2">
    <source>
        <dbReference type="SAM" id="Phobius"/>
    </source>
</evidence>
<dbReference type="EMBL" id="KN820225">
    <property type="protein sequence ID" value="KIJ06649.1"/>
    <property type="molecule type" value="Genomic_DNA"/>
</dbReference>
<evidence type="ECO:0000313" key="4">
    <source>
        <dbReference type="Proteomes" id="UP000053647"/>
    </source>
</evidence>
<proteinExistence type="predicted"/>
<keyword evidence="4" id="KW-1185">Reference proteome</keyword>
<keyword evidence="2" id="KW-1133">Transmembrane helix</keyword>
<gene>
    <name evidence="3" type="ORF">PAXINDRAFT_20154</name>
</gene>
<dbReference type="AlphaFoldDB" id="A0A0C9SMR8"/>
<feature type="region of interest" description="Disordered" evidence="1">
    <location>
        <begin position="163"/>
        <end position="182"/>
    </location>
</feature>
<sequence length="352" mass="39633">MSLDIATACTFVTAALKASRAAVFSASTESMGVAGLRMDESMMKWIGLDSKLEEGRKRDEALLSWKTPNGHEADTRLLCARSYVGNSHPLWPQTSFTRRSDVLTTLLKATTSPSTFQPPFILSNASSVEPALTRVLLAAEPVHPYTIPALQPSGSVLVHPNTLDHHPDRARNTTYGATRRPPPPYSQLQALWESGQPVGHDESLDVPPSETEPLQPKQRGCMDTKKFAVFLTFALTMTFCALTLPVTYCNDPADPKVRGEVHRKWSKEVIEHKREVANWKVRWELEDEQHTAQLCDWENERIEHKLELKEHAERKQDERKQYNMYWAGSKAHQCTTYAEAHLSDPSIIYGQA</sequence>
<feature type="transmembrane region" description="Helical" evidence="2">
    <location>
        <begin position="227"/>
        <end position="248"/>
    </location>
</feature>
<keyword evidence="2" id="KW-0812">Transmembrane</keyword>
<protein>
    <submittedName>
        <fullName evidence="3">Unplaced genomic scaffold PAXINscaffold_903, whole genome shotgun sequence</fullName>
    </submittedName>
</protein>